<evidence type="ECO:0000259" key="12">
    <source>
        <dbReference type="Pfam" id="PF01467"/>
    </source>
</evidence>
<evidence type="ECO:0000256" key="7">
    <source>
        <dbReference type="ARBA" id="ARBA00022741"/>
    </source>
</evidence>
<dbReference type="AlphaFoldDB" id="S5ZS82"/>
<dbReference type="CDD" id="cd02165">
    <property type="entry name" value="NMNAT"/>
    <property type="match status" value="1"/>
</dbReference>
<proteinExistence type="inferred from homology"/>
<comment type="similarity">
    <text evidence="3 11">Belongs to the NadD family.</text>
</comment>
<keyword evidence="5 11" id="KW-0808">Transferase</keyword>
<keyword evidence="4 11" id="KW-0662">Pyridine nucleotide biosynthesis</keyword>
<dbReference type="EC" id="2.7.7.18" evidence="11"/>
<comment type="pathway">
    <text evidence="2 11">Cofactor biosynthesis; NAD(+) biosynthesis; deamido-NAD(+) from nicotinate D-ribonucleotide: step 1/1.</text>
</comment>
<evidence type="ECO:0000256" key="4">
    <source>
        <dbReference type="ARBA" id="ARBA00022642"/>
    </source>
</evidence>
<evidence type="ECO:0000313" key="14">
    <source>
        <dbReference type="Proteomes" id="UP000015620"/>
    </source>
</evidence>
<dbReference type="InterPro" id="IPR014729">
    <property type="entry name" value="Rossmann-like_a/b/a_fold"/>
</dbReference>
<name>S5ZS82_9SPIR</name>
<keyword evidence="7 11" id="KW-0547">Nucleotide-binding</keyword>
<dbReference type="SUPFAM" id="SSF52374">
    <property type="entry name" value="Nucleotidylyl transferase"/>
    <property type="match status" value="1"/>
</dbReference>
<keyword evidence="9 11" id="KW-0520">NAD</keyword>
<gene>
    <name evidence="11 13" type="primary">nadD</name>
    <name evidence="13" type="ORF">TPE_0429</name>
</gene>
<organism evidence="13 14">
    <name type="scientific">Treponema pedis str. T A4</name>
    <dbReference type="NCBI Taxonomy" id="1291379"/>
    <lineage>
        <taxon>Bacteria</taxon>
        <taxon>Pseudomonadati</taxon>
        <taxon>Spirochaetota</taxon>
        <taxon>Spirochaetia</taxon>
        <taxon>Spirochaetales</taxon>
        <taxon>Treponemataceae</taxon>
        <taxon>Treponema</taxon>
    </lineage>
</organism>
<comment type="function">
    <text evidence="1 11">Catalyzes the reversible adenylation of nicotinate mononucleotide (NaMN) to nicotinic acid adenine dinucleotide (NaAD).</text>
</comment>
<protein>
    <recommendedName>
        <fullName evidence="11">Probable nicotinate-nucleotide adenylyltransferase</fullName>
        <ecNumber evidence="11">2.7.7.18</ecNumber>
    </recommendedName>
    <alternativeName>
        <fullName evidence="11">Deamido-NAD(+) diphosphorylase</fullName>
    </alternativeName>
    <alternativeName>
        <fullName evidence="11">Deamido-NAD(+) pyrophosphorylase</fullName>
    </alternativeName>
    <alternativeName>
        <fullName evidence="11">Nicotinate mononucleotide adenylyltransferase</fullName>
        <shortName evidence="11">NaMN adenylyltransferase</shortName>
    </alternativeName>
</protein>
<evidence type="ECO:0000256" key="3">
    <source>
        <dbReference type="ARBA" id="ARBA00009014"/>
    </source>
</evidence>
<dbReference type="GO" id="GO:0009435">
    <property type="term" value="P:NAD+ biosynthetic process"/>
    <property type="evidence" value="ECO:0007669"/>
    <property type="project" value="UniProtKB-UniRule"/>
</dbReference>
<keyword evidence="6 11" id="KW-0548">Nucleotidyltransferase</keyword>
<keyword evidence="14" id="KW-1185">Reference proteome</keyword>
<dbReference type="InterPro" id="IPR004821">
    <property type="entry name" value="Cyt_trans-like"/>
</dbReference>
<dbReference type="GO" id="GO:0005524">
    <property type="term" value="F:ATP binding"/>
    <property type="evidence" value="ECO:0007669"/>
    <property type="project" value="UniProtKB-KW"/>
</dbReference>
<dbReference type="Pfam" id="PF01467">
    <property type="entry name" value="CTP_transf_like"/>
    <property type="match status" value="1"/>
</dbReference>
<dbReference type="PANTHER" id="PTHR39321">
    <property type="entry name" value="NICOTINATE-NUCLEOTIDE ADENYLYLTRANSFERASE-RELATED"/>
    <property type="match status" value="1"/>
</dbReference>
<comment type="catalytic activity">
    <reaction evidence="10 11">
        <text>nicotinate beta-D-ribonucleotide + ATP + H(+) = deamido-NAD(+) + diphosphate</text>
        <dbReference type="Rhea" id="RHEA:22860"/>
        <dbReference type="ChEBI" id="CHEBI:15378"/>
        <dbReference type="ChEBI" id="CHEBI:30616"/>
        <dbReference type="ChEBI" id="CHEBI:33019"/>
        <dbReference type="ChEBI" id="CHEBI:57502"/>
        <dbReference type="ChEBI" id="CHEBI:58437"/>
        <dbReference type="EC" id="2.7.7.18"/>
    </reaction>
</comment>
<dbReference type="GO" id="GO:0004515">
    <property type="term" value="F:nicotinate-nucleotide adenylyltransferase activity"/>
    <property type="evidence" value="ECO:0007669"/>
    <property type="project" value="UniProtKB-UniRule"/>
</dbReference>
<dbReference type="HOGENOM" id="CLU_069765_0_1_12"/>
<evidence type="ECO:0000256" key="5">
    <source>
        <dbReference type="ARBA" id="ARBA00022679"/>
    </source>
</evidence>
<evidence type="ECO:0000256" key="10">
    <source>
        <dbReference type="ARBA" id="ARBA00048721"/>
    </source>
</evidence>
<feature type="domain" description="Cytidyltransferase-like" evidence="12">
    <location>
        <begin position="5"/>
        <end position="181"/>
    </location>
</feature>
<dbReference type="PANTHER" id="PTHR39321:SF3">
    <property type="entry name" value="PHOSPHOPANTETHEINE ADENYLYLTRANSFERASE"/>
    <property type="match status" value="1"/>
</dbReference>
<dbReference type="STRING" id="1291379.TPE_0429"/>
<dbReference type="Gene3D" id="3.40.50.620">
    <property type="entry name" value="HUPs"/>
    <property type="match status" value="1"/>
</dbReference>
<sequence>MKLAVLGGSFNPVHLGHIALASSVIKELGYDKIAVVPAYISPFKRRQALYKKDLAGALRPSVKDRIKMIELAIEGNFKFYCEKYEIDKEGVSYTIDTINYLYKKFSVPNEISDKPLTGKIGLIIGDDLARSFALWKDSDKIIEKTDVIVGRRGVSGMLSFDFPFIELKNRILPISSTQIRKAISEEKDFKAFVPPAVYEYIREHGLYK</sequence>
<dbReference type="HAMAP" id="MF_00244">
    <property type="entry name" value="NaMN_adenylyltr"/>
    <property type="match status" value="1"/>
</dbReference>
<dbReference type="PATRIC" id="fig|1291379.3.peg.428"/>
<dbReference type="RefSeq" id="WP_020964225.1">
    <property type="nucleotide sequence ID" value="NC_022097.1"/>
</dbReference>
<dbReference type="OrthoDB" id="5295945at2"/>
<dbReference type="KEGG" id="tped:TPE_0429"/>
<accession>S5ZS82</accession>
<evidence type="ECO:0000256" key="2">
    <source>
        <dbReference type="ARBA" id="ARBA00005019"/>
    </source>
</evidence>
<dbReference type="Proteomes" id="UP000015620">
    <property type="component" value="Chromosome"/>
</dbReference>
<reference evidence="13 14" key="1">
    <citation type="journal article" date="2013" name="PLoS ONE">
        <title>Genome-Wide Relatedness of Treponema pedis, from Gingiva and Necrotic Skin Lesions of Pigs, with the Human Oral Pathogen Treponema denticola.</title>
        <authorList>
            <person name="Svartstrom O."/>
            <person name="Mushtaq M."/>
            <person name="Pringle M."/>
            <person name="Segerman B."/>
        </authorList>
    </citation>
    <scope>NUCLEOTIDE SEQUENCE [LARGE SCALE GENOMIC DNA]</scope>
    <source>
        <strain evidence="13">T A4</strain>
    </source>
</reference>
<dbReference type="NCBIfam" id="TIGR00482">
    <property type="entry name" value="nicotinate (nicotinamide) nucleotide adenylyltransferase"/>
    <property type="match status" value="1"/>
</dbReference>
<keyword evidence="8 11" id="KW-0067">ATP-binding</keyword>
<dbReference type="EMBL" id="CP004120">
    <property type="protein sequence ID" value="AGT42925.1"/>
    <property type="molecule type" value="Genomic_DNA"/>
</dbReference>
<evidence type="ECO:0000256" key="1">
    <source>
        <dbReference type="ARBA" id="ARBA00002324"/>
    </source>
</evidence>
<dbReference type="GeneID" id="301089127"/>
<dbReference type="InterPro" id="IPR005248">
    <property type="entry name" value="NadD/NMNAT"/>
</dbReference>
<evidence type="ECO:0000256" key="11">
    <source>
        <dbReference type="HAMAP-Rule" id="MF_00244"/>
    </source>
</evidence>
<evidence type="ECO:0000256" key="8">
    <source>
        <dbReference type="ARBA" id="ARBA00022840"/>
    </source>
</evidence>
<evidence type="ECO:0000313" key="13">
    <source>
        <dbReference type="EMBL" id="AGT42925.1"/>
    </source>
</evidence>
<evidence type="ECO:0000256" key="9">
    <source>
        <dbReference type="ARBA" id="ARBA00023027"/>
    </source>
</evidence>
<evidence type="ECO:0000256" key="6">
    <source>
        <dbReference type="ARBA" id="ARBA00022695"/>
    </source>
</evidence>
<dbReference type="UniPathway" id="UPA00253">
    <property type="reaction ID" value="UER00332"/>
</dbReference>